<protein>
    <submittedName>
        <fullName evidence="1">Uncharacterized protein</fullName>
    </submittedName>
</protein>
<dbReference type="EMBL" id="CAEY01001116">
    <property type="status" value="NOT_ANNOTATED_CDS"/>
    <property type="molecule type" value="Genomic_DNA"/>
</dbReference>
<dbReference type="AlphaFoldDB" id="T1JZ53"/>
<sequence length="85" mass="9794">MPPKEGKKKVACVNKRYADPKDITLENADDDESPVPIREEKDPDIKTFCEFKKETKEKKETTEEKEYMPVRIVVSSLPLVGWIIA</sequence>
<reference evidence="2" key="1">
    <citation type="submission" date="2011-08" db="EMBL/GenBank/DDBJ databases">
        <authorList>
            <person name="Rombauts S."/>
        </authorList>
    </citation>
    <scope>NUCLEOTIDE SEQUENCE</scope>
    <source>
        <strain evidence="2">London</strain>
    </source>
</reference>
<evidence type="ECO:0000313" key="2">
    <source>
        <dbReference type="Proteomes" id="UP000015104"/>
    </source>
</evidence>
<dbReference type="HOGENOM" id="CLU_2515551_0_0_1"/>
<name>T1JZ53_TETUR</name>
<keyword evidence="2" id="KW-1185">Reference proteome</keyword>
<organism evidence="1 2">
    <name type="scientific">Tetranychus urticae</name>
    <name type="common">Two-spotted spider mite</name>
    <dbReference type="NCBI Taxonomy" id="32264"/>
    <lineage>
        <taxon>Eukaryota</taxon>
        <taxon>Metazoa</taxon>
        <taxon>Ecdysozoa</taxon>
        <taxon>Arthropoda</taxon>
        <taxon>Chelicerata</taxon>
        <taxon>Arachnida</taxon>
        <taxon>Acari</taxon>
        <taxon>Acariformes</taxon>
        <taxon>Trombidiformes</taxon>
        <taxon>Prostigmata</taxon>
        <taxon>Eleutherengona</taxon>
        <taxon>Raphignathae</taxon>
        <taxon>Tetranychoidea</taxon>
        <taxon>Tetranychidae</taxon>
        <taxon>Tetranychus</taxon>
    </lineage>
</organism>
<evidence type="ECO:0000313" key="1">
    <source>
        <dbReference type="EnsemblMetazoa" id="tetur03g02720.1"/>
    </source>
</evidence>
<proteinExistence type="predicted"/>
<dbReference type="Proteomes" id="UP000015104">
    <property type="component" value="Unassembled WGS sequence"/>
</dbReference>
<accession>T1JZ53</accession>
<dbReference type="EnsemblMetazoa" id="tetur03g02720.1">
    <property type="protein sequence ID" value="tetur03g02720.1"/>
    <property type="gene ID" value="tetur03g02720"/>
</dbReference>
<reference evidence="1" key="2">
    <citation type="submission" date="2015-06" db="UniProtKB">
        <authorList>
            <consortium name="EnsemblMetazoa"/>
        </authorList>
    </citation>
    <scope>IDENTIFICATION</scope>
</reference>